<feature type="DNA-binding region" description="OmpR/PhoB-type" evidence="4">
    <location>
        <begin position="54"/>
        <end position="153"/>
    </location>
</feature>
<protein>
    <submittedName>
        <fullName evidence="6">DNA-binding winged helix-turn-helix (WHTH) protein</fullName>
    </submittedName>
</protein>
<sequence>MSAAAFRLNGDIGGNQRDDGACDDRFTANKPACVITAAQAGSPQRTKYDTLKLTMRARMGCVQVDWDSGAYTVGWKGRTVVLLPKEYALLRYLYEHAGHTLTREQLLDGVWPLEAPVDRTVDDHVYRLRRKLAMWAADLQIETIRGLGYRLRVRESRIADNPLQRLAAFTEEMKGIADTYVRYGRGDALLTLSRHQQVLGFEVDPTLQLLIRVMEGDVRFIVDESEGSFVERAFLLLYFNQFVAPVPNRRYIEATIRARLLPEPWHMELAAINIVSMLMDWNEFEAAKEKLDDLAVQVEQNHWEGLMPYTANLRLEYVLRAGKDALVEEAIAKVEEQLRRYPYMREEGQFRILKGVWSYRTDKRQGLELVQEGIALLEQSQFLANLMNGYRTLTVLAAAAAWGEDLNALDKAWERLTAKIGLDAIAPRIGQQLERHLGRL</sequence>
<evidence type="ECO:0000256" key="2">
    <source>
        <dbReference type="ARBA" id="ARBA00023125"/>
    </source>
</evidence>
<evidence type="ECO:0000256" key="3">
    <source>
        <dbReference type="ARBA" id="ARBA00023163"/>
    </source>
</evidence>
<dbReference type="GO" id="GO:0006355">
    <property type="term" value="P:regulation of DNA-templated transcription"/>
    <property type="evidence" value="ECO:0007669"/>
    <property type="project" value="InterPro"/>
</dbReference>
<keyword evidence="7" id="KW-1185">Reference proteome</keyword>
<dbReference type="Pfam" id="PF00486">
    <property type="entry name" value="Trans_reg_C"/>
    <property type="match status" value="1"/>
</dbReference>
<feature type="domain" description="OmpR/PhoB-type" evidence="5">
    <location>
        <begin position="54"/>
        <end position="153"/>
    </location>
</feature>
<evidence type="ECO:0000259" key="5">
    <source>
        <dbReference type="PROSITE" id="PS51755"/>
    </source>
</evidence>
<dbReference type="InterPro" id="IPR016032">
    <property type="entry name" value="Sig_transdc_resp-reg_C-effctor"/>
</dbReference>
<dbReference type="GO" id="GO:0000160">
    <property type="term" value="P:phosphorelay signal transduction system"/>
    <property type="evidence" value="ECO:0007669"/>
    <property type="project" value="InterPro"/>
</dbReference>
<dbReference type="RefSeq" id="WP_183600682.1">
    <property type="nucleotide sequence ID" value="NZ_JACHXK010000005.1"/>
</dbReference>
<evidence type="ECO:0000256" key="4">
    <source>
        <dbReference type="PROSITE-ProRule" id="PRU01091"/>
    </source>
</evidence>
<dbReference type="SMART" id="SM00862">
    <property type="entry name" value="Trans_reg_C"/>
    <property type="match status" value="1"/>
</dbReference>
<dbReference type="InterPro" id="IPR001867">
    <property type="entry name" value="OmpR/PhoB-type_DNA-bd"/>
</dbReference>
<proteinExistence type="predicted"/>
<dbReference type="Gene3D" id="1.10.10.10">
    <property type="entry name" value="Winged helix-like DNA-binding domain superfamily/Winged helix DNA-binding domain"/>
    <property type="match status" value="1"/>
</dbReference>
<keyword evidence="3" id="KW-0804">Transcription</keyword>
<evidence type="ECO:0000256" key="1">
    <source>
        <dbReference type="ARBA" id="ARBA00023015"/>
    </source>
</evidence>
<dbReference type="EMBL" id="JACHXK010000005">
    <property type="protein sequence ID" value="MBB3110798.1"/>
    <property type="molecule type" value="Genomic_DNA"/>
</dbReference>
<dbReference type="InterPro" id="IPR036388">
    <property type="entry name" value="WH-like_DNA-bd_sf"/>
</dbReference>
<evidence type="ECO:0000313" key="6">
    <source>
        <dbReference type="EMBL" id="MBB3110798.1"/>
    </source>
</evidence>
<dbReference type="PROSITE" id="PS51755">
    <property type="entry name" value="OMPR_PHOB"/>
    <property type="match status" value="1"/>
</dbReference>
<dbReference type="SUPFAM" id="SSF46894">
    <property type="entry name" value="C-terminal effector domain of the bipartite response regulators"/>
    <property type="match status" value="1"/>
</dbReference>
<organism evidence="6 7">
    <name type="scientific">Paenibacillus phyllosphaerae</name>
    <dbReference type="NCBI Taxonomy" id="274593"/>
    <lineage>
        <taxon>Bacteria</taxon>
        <taxon>Bacillati</taxon>
        <taxon>Bacillota</taxon>
        <taxon>Bacilli</taxon>
        <taxon>Bacillales</taxon>
        <taxon>Paenibacillaceae</taxon>
        <taxon>Paenibacillus</taxon>
    </lineage>
</organism>
<reference evidence="6 7" key="1">
    <citation type="submission" date="2020-08" db="EMBL/GenBank/DDBJ databases">
        <title>Genomic Encyclopedia of Type Strains, Phase III (KMG-III): the genomes of soil and plant-associated and newly described type strains.</title>
        <authorList>
            <person name="Whitman W."/>
        </authorList>
    </citation>
    <scope>NUCLEOTIDE SEQUENCE [LARGE SCALE GENOMIC DNA]</scope>
    <source>
        <strain evidence="6 7">CECT 5862</strain>
    </source>
</reference>
<keyword evidence="1" id="KW-0805">Transcription regulation</keyword>
<dbReference type="AlphaFoldDB" id="A0A7W5AXY7"/>
<comment type="caution">
    <text evidence="6">The sequence shown here is derived from an EMBL/GenBank/DDBJ whole genome shotgun (WGS) entry which is preliminary data.</text>
</comment>
<keyword evidence="2 4" id="KW-0238">DNA-binding</keyword>
<accession>A0A7W5AXY7</accession>
<dbReference type="CDD" id="cd00383">
    <property type="entry name" value="trans_reg_C"/>
    <property type="match status" value="1"/>
</dbReference>
<gene>
    <name evidence="6" type="ORF">FHS18_002865</name>
</gene>
<evidence type="ECO:0000313" key="7">
    <source>
        <dbReference type="Proteomes" id="UP000570361"/>
    </source>
</evidence>
<dbReference type="Proteomes" id="UP000570361">
    <property type="component" value="Unassembled WGS sequence"/>
</dbReference>
<dbReference type="GO" id="GO:0003677">
    <property type="term" value="F:DNA binding"/>
    <property type="evidence" value="ECO:0007669"/>
    <property type="project" value="UniProtKB-UniRule"/>
</dbReference>
<name>A0A7W5AXY7_9BACL</name>